<sequence>MATTTQVLRRVQLGKETVRGTPVAATERMLAAGEITLDYPLYRNQHPIGVMVEHTGGRELLKKDVNVRLTMNGVTYEQIGWPLSLCIDQPATSGVGPYEHIWAPGTANPWAPHSATLEARYGDGTNQTDVEFEYVMGRSLRLSGEQGAQLNLEADLFGRQVTAAAVTSLSVLATLTPITMATAAVYMSDTFALADVGPPAAGIVANQVLSFDLDIDTGIFPQHTIQN</sequence>
<proteinExistence type="predicted"/>
<reference evidence="1" key="1">
    <citation type="journal article" date="2015" name="Nature">
        <title>Complex archaea that bridge the gap between prokaryotes and eukaryotes.</title>
        <authorList>
            <person name="Spang A."/>
            <person name="Saw J.H."/>
            <person name="Jorgensen S.L."/>
            <person name="Zaremba-Niedzwiedzka K."/>
            <person name="Martijn J."/>
            <person name="Lind A.E."/>
            <person name="van Eijk R."/>
            <person name="Schleper C."/>
            <person name="Guy L."/>
            <person name="Ettema T.J."/>
        </authorList>
    </citation>
    <scope>NUCLEOTIDE SEQUENCE</scope>
</reference>
<protein>
    <submittedName>
        <fullName evidence="1">Uncharacterized protein</fullName>
    </submittedName>
</protein>
<evidence type="ECO:0000313" key="1">
    <source>
        <dbReference type="EMBL" id="KKK80199.1"/>
    </source>
</evidence>
<name>A0A0F9ANZ4_9ZZZZ</name>
<dbReference type="InterPro" id="IPR044000">
    <property type="entry name" value="Phage_tube_2"/>
</dbReference>
<dbReference type="AlphaFoldDB" id="A0A0F9ANZ4"/>
<dbReference type="Pfam" id="PF18906">
    <property type="entry name" value="Phage_tube_2"/>
    <property type="match status" value="1"/>
</dbReference>
<organism evidence="1">
    <name type="scientific">marine sediment metagenome</name>
    <dbReference type="NCBI Taxonomy" id="412755"/>
    <lineage>
        <taxon>unclassified sequences</taxon>
        <taxon>metagenomes</taxon>
        <taxon>ecological metagenomes</taxon>
    </lineage>
</organism>
<dbReference type="EMBL" id="LAZR01053694">
    <property type="protein sequence ID" value="KKK80199.1"/>
    <property type="molecule type" value="Genomic_DNA"/>
</dbReference>
<feature type="non-terminal residue" evidence="1">
    <location>
        <position position="227"/>
    </location>
</feature>
<gene>
    <name evidence="1" type="ORF">LCGC14_2825900</name>
</gene>
<accession>A0A0F9ANZ4</accession>
<comment type="caution">
    <text evidence="1">The sequence shown here is derived from an EMBL/GenBank/DDBJ whole genome shotgun (WGS) entry which is preliminary data.</text>
</comment>